<dbReference type="PANTHER" id="PTHR30231">
    <property type="entry name" value="DNA POLYMERASE III SUBUNIT EPSILON"/>
    <property type="match status" value="1"/>
</dbReference>
<dbReference type="Pfam" id="PF00929">
    <property type="entry name" value="RNase_T"/>
    <property type="match status" value="1"/>
</dbReference>
<dbReference type="Proteomes" id="UP000016543">
    <property type="component" value="Unassembled WGS sequence"/>
</dbReference>
<dbReference type="EMBL" id="AAMX01000031">
    <property type="protein sequence ID" value="EAQ30974.1"/>
    <property type="molecule type" value="Genomic_DNA"/>
</dbReference>
<dbReference type="InterPro" id="IPR036397">
    <property type="entry name" value="RNaseH_sf"/>
</dbReference>
<reference evidence="5 6" key="1">
    <citation type="submission" date="2006-01" db="EMBL/GenBank/DDBJ databases">
        <authorList>
            <person name="Brettar I."/>
            <person name="Hofle M."/>
            <person name="Ferriera S."/>
            <person name="Johnson J."/>
            <person name="Kravitz S."/>
            <person name="Halpern A."/>
            <person name="Remington K."/>
            <person name="Beeson K."/>
            <person name="Tran B."/>
            <person name="Rogers Y.-H."/>
            <person name="Friedman R."/>
            <person name="Venter J.C."/>
        </authorList>
    </citation>
    <scope>NUCLEOTIDE SEQUENCE [LARGE SCALE GENOMIC DNA]</scope>
    <source>
        <strain evidence="5 6">OS145</strain>
    </source>
</reference>
<comment type="caution">
    <text evidence="5">The sequence shown here is derived from an EMBL/GenBank/DDBJ whole genome shotgun (WGS) entry which is preliminary data.</text>
</comment>
<keyword evidence="1" id="KW-0540">Nuclease</keyword>
<sequence>MGNLMSINGLRQSWTKHRQLQKPWQEHTYIAIDIETTGLDPINDQILSIAWVPIKPPMILIGEAQYHEFCVDPDVDLQQSPTIHGLTKAQLSSGGDVKKVLKDLEDKLYGCVMVCHHRSLDWSYLRDNRLTENLHFEPLGVFDTLSFEKNKMSFDNEFQLHNSSLTLAACRTRHGLPIYTSHHAMDDAIACAELFLAQATKIKPHNEKLRFLLKQSR</sequence>
<dbReference type="PANTHER" id="PTHR30231:SF4">
    <property type="entry name" value="PROTEIN NEN2"/>
    <property type="match status" value="1"/>
</dbReference>
<accession>A0ABM9WJF1</accession>
<keyword evidence="3 5" id="KW-0269">Exonuclease</keyword>
<proteinExistence type="predicted"/>
<protein>
    <submittedName>
        <fullName evidence="5">3'-5' exonuclease</fullName>
    </submittedName>
</protein>
<dbReference type="CDD" id="cd06127">
    <property type="entry name" value="DEDDh"/>
    <property type="match status" value="1"/>
</dbReference>
<dbReference type="GO" id="GO:0004527">
    <property type="term" value="F:exonuclease activity"/>
    <property type="evidence" value="ECO:0007669"/>
    <property type="project" value="UniProtKB-KW"/>
</dbReference>
<organism evidence="5 6">
    <name type="scientific">Idiomarina baltica OS145</name>
    <dbReference type="NCBI Taxonomy" id="314276"/>
    <lineage>
        <taxon>Bacteria</taxon>
        <taxon>Pseudomonadati</taxon>
        <taxon>Pseudomonadota</taxon>
        <taxon>Gammaproteobacteria</taxon>
        <taxon>Alteromonadales</taxon>
        <taxon>Idiomarinaceae</taxon>
        <taxon>Idiomarina</taxon>
    </lineage>
</organism>
<dbReference type="RefSeq" id="WP_006954162.1">
    <property type="nucleotide sequence ID" value="NZ_AAMX01000031.1"/>
</dbReference>
<evidence type="ECO:0000256" key="1">
    <source>
        <dbReference type="ARBA" id="ARBA00022722"/>
    </source>
</evidence>
<evidence type="ECO:0000313" key="5">
    <source>
        <dbReference type="EMBL" id="EAQ30974.1"/>
    </source>
</evidence>
<name>A0ABM9WJF1_9GAMM</name>
<gene>
    <name evidence="5" type="ORF">OS145_00200</name>
</gene>
<keyword evidence="6" id="KW-1185">Reference proteome</keyword>
<evidence type="ECO:0000313" key="6">
    <source>
        <dbReference type="Proteomes" id="UP000016543"/>
    </source>
</evidence>
<evidence type="ECO:0000256" key="3">
    <source>
        <dbReference type="ARBA" id="ARBA00022839"/>
    </source>
</evidence>
<evidence type="ECO:0000256" key="2">
    <source>
        <dbReference type="ARBA" id="ARBA00022801"/>
    </source>
</evidence>
<dbReference type="InterPro" id="IPR012337">
    <property type="entry name" value="RNaseH-like_sf"/>
</dbReference>
<keyword evidence="2" id="KW-0378">Hydrolase</keyword>
<feature type="domain" description="Exonuclease" evidence="4">
    <location>
        <begin position="28"/>
        <end position="204"/>
    </location>
</feature>
<evidence type="ECO:0000259" key="4">
    <source>
        <dbReference type="SMART" id="SM00479"/>
    </source>
</evidence>
<dbReference type="SUPFAM" id="SSF53098">
    <property type="entry name" value="Ribonuclease H-like"/>
    <property type="match status" value="1"/>
</dbReference>
<dbReference type="Gene3D" id="3.30.420.10">
    <property type="entry name" value="Ribonuclease H-like superfamily/Ribonuclease H"/>
    <property type="match status" value="1"/>
</dbReference>
<dbReference type="SMART" id="SM00479">
    <property type="entry name" value="EXOIII"/>
    <property type="match status" value="1"/>
</dbReference>
<dbReference type="InterPro" id="IPR013520">
    <property type="entry name" value="Ribonucl_H"/>
</dbReference>